<protein>
    <recommendedName>
        <fullName evidence="2">VanZ-like domain-containing protein</fullName>
    </recommendedName>
</protein>
<dbReference type="PANTHER" id="PTHR28008">
    <property type="entry name" value="DOMAIN PROTEIN, PUTATIVE (AFU_ORTHOLOGUE AFUA_3G10980)-RELATED"/>
    <property type="match status" value="1"/>
</dbReference>
<dbReference type="InterPro" id="IPR006976">
    <property type="entry name" value="VanZ-like"/>
</dbReference>
<dbReference type="NCBIfam" id="NF037970">
    <property type="entry name" value="vanZ_1"/>
    <property type="match status" value="1"/>
</dbReference>
<dbReference type="EMBL" id="LNQE01000010">
    <property type="protein sequence ID" value="KUG29999.1"/>
    <property type="molecule type" value="Genomic_DNA"/>
</dbReference>
<feature type="transmembrane region" description="Helical" evidence="1">
    <location>
        <begin position="79"/>
        <end position="97"/>
    </location>
</feature>
<feature type="transmembrane region" description="Helical" evidence="1">
    <location>
        <begin position="20"/>
        <end position="40"/>
    </location>
</feature>
<feature type="transmembrane region" description="Helical" evidence="1">
    <location>
        <begin position="55"/>
        <end position="72"/>
    </location>
</feature>
<feature type="domain" description="VanZ-like" evidence="2">
    <location>
        <begin position="52"/>
        <end position="126"/>
    </location>
</feature>
<organism evidence="3">
    <name type="scientific">hydrocarbon metagenome</name>
    <dbReference type="NCBI Taxonomy" id="938273"/>
    <lineage>
        <taxon>unclassified sequences</taxon>
        <taxon>metagenomes</taxon>
        <taxon>ecological metagenomes</taxon>
    </lineage>
</organism>
<dbReference type="PANTHER" id="PTHR28008:SF1">
    <property type="entry name" value="DOMAIN PROTEIN, PUTATIVE (AFU_ORTHOLOGUE AFUA_3G10980)-RELATED"/>
    <property type="match status" value="1"/>
</dbReference>
<gene>
    <name evidence="3" type="ORF">ASZ90_000065</name>
</gene>
<accession>A0A0W8GA37</accession>
<evidence type="ECO:0000256" key="1">
    <source>
        <dbReference type="SAM" id="Phobius"/>
    </source>
</evidence>
<evidence type="ECO:0000259" key="2">
    <source>
        <dbReference type="Pfam" id="PF04892"/>
    </source>
</evidence>
<name>A0A0W8GA37_9ZZZZ</name>
<dbReference type="Pfam" id="PF04892">
    <property type="entry name" value="VanZ"/>
    <property type="match status" value="1"/>
</dbReference>
<comment type="caution">
    <text evidence="3">The sequence shown here is derived from an EMBL/GenBank/DDBJ whole genome shotgun (WGS) entry which is preliminary data.</text>
</comment>
<reference evidence="3" key="1">
    <citation type="journal article" date="2015" name="Proc. Natl. Acad. Sci. U.S.A.">
        <title>Networks of energetic and metabolic interactions define dynamics in microbial communities.</title>
        <authorList>
            <person name="Embree M."/>
            <person name="Liu J.K."/>
            <person name="Al-Bassam M.M."/>
            <person name="Zengler K."/>
        </authorList>
    </citation>
    <scope>NUCLEOTIDE SEQUENCE</scope>
</reference>
<feature type="transmembrane region" description="Helical" evidence="1">
    <location>
        <begin position="109"/>
        <end position="126"/>
    </location>
</feature>
<keyword evidence="1" id="KW-1133">Transmembrane helix</keyword>
<keyword evidence="1" id="KW-0812">Transmembrane</keyword>
<dbReference type="AlphaFoldDB" id="A0A0W8GA37"/>
<proteinExistence type="predicted"/>
<keyword evidence="1" id="KW-0472">Membrane</keyword>
<sequence length="139" mass="14975">MSGQWSFFSRGDGTVGRPLAVAALVVWAASMAAVAYMSLLPDVDIPGDFSNVDKLYHMAGYAWLAFLPCFGFARKRLGLAASLSMILLGCALEYAQGYVPGRMASLGDMAANTAGVALGIIAGRLLRYRLMPRFRRVTF</sequence>
<evidence type="ECO:0000313" key="3">
    <source>
        <dbReference type="EMBL" id="KUG29999.1"/>
    </source>
</evidence>